<proteinExistence type="predicted"/>
<evidence type="ECO:0000256" key="2">
    <source>
        <dbReference type="SAM" id="MobiDB-lite"/>
    </source>
</evidence>
<dbReference type="SMART" id="SM00855">
    <property type="entry name" value="PGAM"/>
    <property type="match status" value="1"/>
</dbReference>
<dbReference type="Proteomes" id="UP001642502">
    <property type="component" value="Unassembled WGS sequence"/>
</dbReference>
<keyword evidence="4" id="KW-1185">Reference proteome</keyword>
<keyword evidence="1" id="KW-0378">Hydrolase</keyword>
<dbReference type="PANTHER" id="PTHR46517">
    <property type="entry name" value="FRUCTOSE-2,6-BISPHOSPHATASE TIGAR"/>
    <property type="match status" value="1"/>
</dbReference>
<dbReference type="InterPro" id="IPR051695">
    <property type="entry name" value="Phosphoglycerate_Mutase"/>
</dbReference>
<name>A0ABP0DZK5_9PEZI</name>
<evidence type="ECO:0008006" key="5">
    <source>
        <dbReference type="Google" id="ProtNLM"/>
    </source>
</evidence>
<dbReference type="InterPro" id="IPR029033">
    <property type="entry name" value="His_PPase_superfam"/>
</dbReference>
<protein>
    <recommendedName>
        <fullName evidence="5">Phosphoglycerate mutase family protein</fullName>
    </recommendedName>
</protein>
<organism evidence="3 4">
    <name type="scientific">Sporothrix epigloea</name>
    <dbReference type="NCBI Taxonomy" id="1892477"/>
    <lineage>
        <taxon>Eukaryota</taxon>
        <taxon>Fungi</taxon>
        <taxon>Dikarya</taxon>
        <taxon>Ascomycota</taxon>
        <taxon>Pezizomycotina</taxon>
        <taxon>Sordariomycetes</taxon>
        <taxon>Sordariomycetidae</taxon>
        <taxon>Ophiostomatales</taxon>
        <taxon>Ophiostomataceae</taxon>
        <taxon>Sporothrix</taxon>
    </lineage>
</organism>
<sequence length="271" mass="29928">MRIILVRHGESVDNTRANSVETINVTHIFSSDLQRASATASAISDALSTRDGDRIVQNQAPAVSVQTADLRERDFRSGEGTRFGSTRSAASGGRNAFSDAESWNEMGVRARRFIDEHLDRLLVEAREEEDEARAIVVVAHGLILNVLLTSLLLRYTPSELTRLQPSVLPESSRNQSKSQLRVPWSNTGHLVIRVTRIKPTLPSSATDLTTDTEHDVFDVKLRVVAINCTEHLEGLKKTRGSIGSLQFDPKQKTIDAFFGPSTKRQKRGGDA</sequence>
<gene>
    <name evidence="3" type="ORF">SEPCBS119000_005803</name>
</gene>
<dbReference type="EMBL" id="CAWUON010000119">
    <property type="protein sequence ID" value="CAK7273720.1"/>
    <property type="molecule type" value="Genomic_DNA"/>
</dbReference>
<dbReference type="SUPFAM" id="SSF53254">
    <property type="entry name" value="Phosphoglycerate mutase-like"/>
    <property type="match status" value="1"/>
</dbReference>
<dbReference type="PANTHER" id="PTHR46517:SF1">
    <property type="entry name" value="FRUCTOSE-2,6-BISPHOSPHATASE TIGAR"/>
    <property type="match status" value="1"/>
</dbReference>
<dbReference type="Pfam" id="PF00300">
    <property type="entry name" value="His_Phos_1"/>
    <property type="match status" value="1"/>
</dbReference>
<dbReference type="InterPro" id="IPR001345">
    <property type="entry name" value="PG/BPGM_mutase_AS"/>
</dbReference>
<comment type="caution">
    <text evidence="3">The sequence shown here is derived from an EMBL/GenBank/DDBJ whole genome shotgun (WGS) entry which is preliminary data.</text>
</comment>
<evidence type="ECO:0000256" key="1">
    <source>
        <dbReference type="ARBA" id="ARBA00022801"/>
    </source>
</evidence>
<accession>A0ABP0DZK5</accession>
<dbReference type="Gene3D" id="3.40.50.1240">
    <property type="entry name" value="Phosphoglycerate mutase-like"/>
    <property type="match status" value="1"/>
</dbReference>
<evidence type="ECO:0000313" key="3">
    <source>
        <dbReference type="EMBL" id="CAK7273720.1"/>
    </source>
</evidence>
<dbReference type="InterPro" id="IPR013078">
    <property type="entry name" value="His_Pase_superF_clade-1"/>
</dbReference>
<dbReference type="PROSITE" id="PS00175">
    <property type="entry name" value="PG_MUTASE"/>
    <property type="match status" value="1"/>
</dbReference>
<feature type="region of interest" description="Disordered" evidence="2">
    <location>
        <begin position="75"/>
        <end position="97"/>
    </location>
</feature>
<reference evidence="3 4" key="1">
    <citation type="submission" date="2024-01" db="EMBL/GenBank/DDBJ databases">
        <authorList>
            <person name="Allen C."/>
            <person name="Tagirdzhanova G."/>
        </authorList>
    </citation>
    <scope>NUCLEOTIDE SEQUENCE [LARGE SCALE GENOMIC DNA]</scope>
    <source>
        <strain evidence="3 4">CBS 119000</strain>
    </source>
</reference>
<evidence type="ECO:0000313" key="4">
    <source>
        <dbReference type="Proteomes" id="UP001642502"/>
    </source>
</evidence>